<comment type="caution">
    <text evidence="1">The sequence shown here is derived from an EMBL/GenBank/DDBJ whole genome shotgun (WGS) entry which is preliminary data.</text>
</comment>
<protein>
    <recommendedName>
        <fullName evidence="3">Phytoene synthase</fullName>
    </recommendedName>
</protein>
<dbReference type="EMBL" id="PDNU01000002">
    <property type="protein sequence ID" value="PHK96755.1"/>
    <property type="molecule type" value="Genomic_DNA"/>
</dbReference>
<evidence type="ECO:0008006" key="3">
    <source>
        <dbReference type="Google" id="ProtNLM"/>
    </source>
</evidence>
<dbReference type="InterPro" id="IPR002060">
    <property type="entry name" value="Squ/phyt_synthse"/>
</dbReference>
<dbReference type="OrthoDB" id="9814909at2"/>
<dbReference type="RefSeq" id="WP_099093900.1">
    <property type="nucleotide sequence ID" value="NZ_PDNU01000002.1"/>
</dbReference>
<dbReference type="AlphaFoldDB" id="A0A2C7AGY5"/>
<name>A0A2C7AGY5_9PROT</name>
<dbReference type="Gene3D" id="1.10.600.10">
    <property type="entry name" value="Farnesyl Diphosphate Synthase"/>
    <property type="match status" value="1"/>
</dbReference>
<sequence>MADPAPLSPIAALARRHDPDRFLCALFAPAEARDTLSLLLAFNHELARAREVASNGMTALIRLQWWREAVEEAQAGAPPRRHEVAAPLAAAVRAGTLAPEDLLGMIDAREAEAEEDIPSRAALLAMLRGSSGGLAVAMGRVLDAPASCLPGLQAVGAAYGLAGVLRNTPALAMQGRCLLPADLLATQGLTPADVARDPRHKGTGEAARTLAAEGQALLREGRAKLSGLPRGAVAAALPGRLAGRDLARIAAPGWSAAQPPPPRGLGDRLAVIWAGWRGRA</sequence>
<keyword evidence="2" id="KW-1185">Reference proteome</keyword>
<evidence type="ECO:0000313" key="1">
    <source>
        <dbReference type="EMBL" id="PHK96755.1"/>
    </source>
</evidence>
<dbReference type="Proteomes" id="UP000223527">
    <property type="component" value="Unassembled WGS sequence"/>
</dbReference>
<proteinExistence type="predicted"/>
<reference evidence="1 2" key="1">
    <citation type="submission" date="2017-10" db="EMBL/GenBank/DDBJ databases">
        <authorList>
            <person name="Banno H."/>
            <person name="Chua N.-H."/>
        </authorList>
    </citation>
    <scope>NUCLEOTIDE SEQUENCE [LARGE SCALE GENOMIC DNA]</scope>
    <source>
        <strain evidence="1 2">YW11</strain>
    </source>
</reference>
<dbReference type="Pfam" id="PF00494">
    <property type="entry name" value="SQS_PSY"/>
    <property type="match status" value="1"/>
</dbReference>
<dbReference type="SUPFAM" id="SSF48576">
    <property type="entry name" value="Terpenoid synthases"/>
    <property type="match status" value="1"/>
</dbReference>
<dbReference type="InterPro" id="IPR008949">
    <property type="entry name" value="Isoprenoid_synthase_dom_sf"/>
</dbReference>
<organism evidence="1 2">
    <name type="scientific">Teichococcus rhizosphaerae</name>
    <dbReference type="NCBI Taxonomy" id="1335062"/>
    <lineage>
        <taxon>Bacteria</taxon>
        <taxon>Pseudomonadati</taxon>
        <taxon>Pseudomonadota</taxon>
        <taxon>Alphaproteobacteria</taxon>
        <taxon>Acetobacterales</taxon>
        <taxon>Roseomonadaceae</taxon>
        <taxon>Roseomonas</taxon>
    </lineage>
</organism>
<accession>A0A2C7AGY5</accession>
<gene>
    <name evidence="1" type="ORF">CR162_02320</name>
</gene>
<evidence type="ECO:0000313" key="2">
    <source>
        <dbReference type="Proteomes" id="UP000223527"/>
    </source>
</evidence>